<feature type="domain" description="SnoaL-like" evidence="1">
    <location>
        <begin position="11"/>
        <end position="111"/>
    </location>
</feature>
<dbReference type="AlphaFoldDB" id="A0A6L5G7H9"/>
<sequence length="133" mass="14447">MAPLSTAEVINRFNDAFVDHDPGVLEDLVAEDCVMEAVQPAPEGARYVGRDACLSFWLALAADRTTQFEAEEIVVAGDRATIRWRLRYGEGLADSVRGVNLMRLRDGLIVEALGYSKTPGDLPLPADEAAQEG</sequence>
<dbReference type="SUPFAM" id="SSF54427">
    <property type="entry name" value="NTF2-like"/>
    <property type="match status" value="1"/>
</dbReference>
<evidence type="ECO:0000313" key="2">
    <source>
        <dbReference type="EMBL" id="MQM25528.1"/>
    </source>
</evidence>
<keyword evidence="3" id="KW-1185">Reference proteome</keyword>
<dbReference type="RefSeq" id="WP_153024688.1">
    <property type="nucleotide sequence ID" value="NZ_WIAO01000007.1"/>
</dbReference>
<accession>A0A6L5G7H9</accession>
<comment type="caution">
    <text evidence="2">The sequence shown here is derived from an EMBL/GenBank/DDBJ whole genome shotgun (WGS) entry which is preliminary data.</text>
</comment>
<evidence type="ECO:0000313" key="3">
    <source>
        <dbReference type="Proteomes" id="UP000477750"/>
    </source>
</evidence>
<dbReference type="Gene3D" id="3.10.450.50">
    <property type="match status" value="1"/>
</dbReference>
<protein>
    <submittedName>
        <fullName evidence="2">DUF4440 domain-containing protein</fullName>
    </submittedName>
</protein>
<dbReference type="InterPro" id="IPR037401">
    <property type="entry name" value="SnoaL-like"/>
</dbReference>
<evidence type="ECO:0000259" key="1">
    <source>
        <dbReference type="Pfam" id="PF12680"/>
    </source>
</evidence>
<reference evidence="2 3" key="1">
    <citation type="submission" date="2019-10" db="EMBL/GenBank/DDBJ databases">
        <title>Glycomyces albidus sp. nov., a novel actinomycete isolated from rhizosphere soil of wheat (Triticum aestivum L.).</title>
        <authorList>
            <person name="Qian L."/>
        </authorList>
    </citation>
    <scope>NUCLEOTIDE SEQUENCE [LARGE SCALE GENOMIC DNA]</scope>
    <source>
        <strain evidence="2 3">NEAU-7082</strain>
    </source>
</reference>
<gene>
    <name evidence="2" type="ORF">GFD30_08080</name>
</gene>
<organism evidence="2 3">
    <name type="scientific">Glycomyces albidus</name>
    <dbReference type="NCBI Taxonomy" id="2656774"/>
    <lineage>
        <taxon>Bacteria</taxon>
        <taxon>Bacillati</taxon>
        <taxon>Actinomycetota</taxon>
        <taxon>Actinomycetes</taxon>
        <taxon>Glycomycetales</taxon>
        <taxon>Glycomycetaceae</taxon>
        <taxon>Glycomyces</taxon>
    </lineage>
</organism>
<dbReference type="EMBL" id="WIAO01000007">
    <property type="protein sequence ID" value="MQM25528.1"/>
    <property type="molecule type" value="Genomic_DNA"/>
</dbReference>
<dbReference type="Pfam" id="PF12680">
    <property type="entry name" value="SnoaL_2"/>
    <property type="match status" value="1"/>
</dbReference>
<name>A0A6L5G7H9_9ACTN</name>
<dbReference type="Proteomes" id="UP000477750">
    <property type="component" value="Unassembled WGS sequence"/>
</dbReference>
<proteinExistence type="predicted"/>
<dbReference type="InterPro" id="IPR032710">
    <property type="entry name" value="NTF2-like_dom_sf"/>
</dbReference>